<protein>
    <submittedName>
        <fullName evidence="1">Uncharacterized protein</fullName>
    </submittedName>
</protein>
<sequence>MDEIKSSMDKAKVKADEIVHVEVVQDGYQVFYRNGEGLNTGFVENDAAAKWTPFSQETNNLNPETGLSWSANNKENLHLYFFYGAITNPDIARVITKKPDGSLEKSAKIVTTESGVRLWFSYYDKQVDAPMDIIGLNKDGKAIYP</sequence>
<name>A0ABQ6NSV3_9BACL</name>
<dbReference type="Proteomes" id="UP001285921">
    <property type="component" value="Unassembled WGS sequence"/>
</dbReference>
<accession>A0ABQ6NSV3</accession>
<dbReference type="EMBL" id="BTCL01000017">
    <property type="protein sequence ID" value="GMK47100.1"/>
    <property type="molecule type" value="Genomic_DNA"/>
</dbReference>
<organism evidence="1 2">
    <name type="scientific">Paenibacillus glycanilyticus</name>
    <dbReference type="NCBI Taxonomy" id="126569"/>
    <lineage>
        <taxon>Bacteria</taxon>
        <taxon>Bacillati</taxon>
        <taxon>Bacillota</taxon>
        <taxon>Bacilli</taxon>
        <taxon>Bacillales</taxon>
        <taxon>Paenibacillaceae</taxon>
        <taxon>Paenibacillus</taxon>
    </lineage>
</organism>
<comment type="caution">
    <text evidence="1">The sequence shown here is derived from an EMBL/GenBank/DDBJ whole genome shotgun (WGS) entry which is preliminary data.</text>
</comment>
<dbReference type="RefSeq" id="WP_317981173.1">
    <property type="nucleotide sequence ID" value="NZ_BTCL01000017.1"/>
</dbReference>
<gene>
    <name evidence="1" type="ORF">PghCCS26_42300</name>
</gene>
<proteinExistence type="predicted"/>
<evidence type="ECO:0000313" key="1">
    <source>
        <dbReference type="EMBL" id="GMK47100.1"/>
    </source>
</evidence>
<keyword evidence="2" id="KW-1185">Reference proteome</keyword>
<reference evidence="1 2" key="1">
    <citation type="submission" date="2023-05" db="EMBL/GenBank/DDBJ databases">
        <title>Draft genome of Paenibacillus sp. CCS26.</title>
        <authorList>
            <person name="Akita H."/>
            <person name="Shinto Y."/>
            <person name="Kimura Z."/>
        </authorList>
    </citation>
    <scope>NUCLEOTIDE SEQUENCE [LARGE SCALE GENOMIC DNA]</scope>
    <source>
        <strain evidence="1 2">CCS26</strain>
    </source>
</reference>
<evidence type="ECO:0000313" key="2">
    <source>
        <dbReference type="Proteomes" id="UP001285921"/>
    </source>
</evidence>